<dbReference type="RefSeq" id="WP_157802785.1">
    <property type="nucleotide sequence ID" value="NZ_PGFB01000001.1"/>
</dbReference>
<sequence>MNEPTPAAPTSAPLAQSKYQVRFEWGAEGAADIAEGAHVAVLVDVLQDAAAAAAPWNAQRGAAVADAFPTAAVVGASFTNRRAVAQWILDHQVAAGERVMIAIVALGEPRADGSTRFAVEDYLAAGALIDALAELGIDYCSPEAAAASAAYTGLARATSHLVSASGSGQTLIAAGLREAVAAQTVLDSSTEVSLRG</sequence>
<dbReference type="Proteomes" id="UP000230161">
    <property type="component" value="Unassembled WGS sequence"/>
</dbReference>
<keyword evidence="3" id="KW-1185">Reference proteome</keyword>
<comment type="caution">
    <text evidence="2">The sequence shown here is derived from an EMBL/GenBank/DDBJ whole genome shotgun (WGS) entry which is preliminary data.</text>
</comment>
<dbReference type="GO" id="GO:0050532">
    <property type="term" value="F:2-phosphosulfolactate phosphatase activity"/>
    <property type="evidence" value="ECO:0007669"/>
    <property type="project" value="InterPro"/>
</dbReference>
<dbReference type="Pfam" id="PF04029">
    <property type="entry name" value="2-ph_phosp"/>
    <property type="match status" value="1"/>
</dbReference>
<dbReference type="GO" id="GO:0000287">
    <property type="term" value="F:magnesium ion binding"/>
    <property type="evidence" value="ECO:0007669"/>
    <property type="project" value="InterPro"/>
</dbReference>
<proteinExistence type="predicted"/>
<gene>
    <name evidence="2" type="ORF">CLV54_0712</name>
</gene>
<accession>A0A2M9C572</accession>
<dbReference type="InterPro" id="IPR036702">
    <property type="entry name" value="ComB-like_sf"/>
</dbReference>
<dbReference type="OrthoDB" id="8588453at2"/>
<name>A0A2M9C572_9MICO</name>
<dbReference type="InterPro" id="IPR005238">
    <property type="entry name" value="ComB-like"/>
</dbReference>
<evidence type="ECO:0000313" key="2">
    <source>
        <dbReference type="EMBL" id="PJJ65675.1"/>
    </source>
</evidence>
<dbReference type="SUPFAM" id="SSF142823">
    <property type="entry name" value="ComB-like"/>
    <property type="match status" value="1"/>
</dbReference>
<organism evidence="2 3">
    <name type="scientific">Compostimonas suwonensis</name>
    <dbReference type="NCBI Taxonomy" id="1048394"/>
    <lineage>
        <taxon>Bacteria</taxon>
        <taxon>Bacillati</taxon>
        <taxon>Actinomycetota</taxon>
        <taxon>Actinomycetes</taxon>
        <taxon>Micrococcales</taxon>
        <taxon>Microbacteriaceae</taxon>
        <taxon>Compostimonas</taxon>
    </lineage>
</organism>
<reference evidence="2 3" key="1">
    <citation type="submission" date="2017-11" db="EMBL/GenBank/DDBJ databases">
        <title>Genomic Encyclopedia of Archaeal and Bacterial Type Strains, Phase II (KMG-II): From Individual Species to Whole Genera.</title>
        <authorList>
            <person name="Goeker M."/>
        </authorList>
    </citation>
    <scope>NUCLEOTIDE SEQUENCE [LARGE SCALE GENOMIC DNA]</scope>
    <source>
        <strain evidence="2 3">DSM 25625</strain>
    </source>
</reference>
<evidence type="ECO:0000313" key="3">
    <source>
        <dbReference type="Proteomes" id="UP000230161"/>
    </source>
</evidence>
<dbReference type="Gene3D" id="3.90.1560.10">
    <property type="entry name" value="ComB-like"/>
    <property type="match status" value="1"/>
</dbReference>
<dbReference type="AlphaFoldDB" id="A0A2M9C572"/>
<dbReference type="EMBL" id="PGFB01000001">
    <property type="protein sequence ID" value="PJJ65675.1"/>
    <property type="molecule type" value="Genomic_DNA"/>
</dbReference>
<evidence type="ECO:0000256" key="1">
    <source>
        <dbReference type="ARBA" id="ARBA00021948"/>
    </source>
</evidence>
<protein>
    <recommendedName>
        <fullName evidence="1">Probable 2-phosphosulfolactate phosphatase</fullName>
    </recommendedName>
</protein>